<dbReference type="GO" id="GO:0003677">
    <property type="term" value="F:DNA binding"/>
    <property type="evidence" value="ECO:0007669"/>
    <property type="project" value="InterPro"/>
</dbReference>
<dbReference type="Pfam" id="PF01261">
    <property type="entry name" value="AP_endonuc_2"/>
    <property type="match status" value="1"/>
</dbReference>
<dbReference type="Gene3D" id="3.20.20.150">
    <property type="entry name" value="Divalent-metal-dependent TIM barrel enzymes"/>
    <property type="match status" value="1"/>
</dbReference>
<dbReference type="PROSITE" id="PS51432">
    <property type="entry name" value="AP_NUCLEASE_F2_4"/>
    <property type="match status" value="1"/>
</dbReference>
<comment type="catalytic activity">
    <reaction evidence="9">
        <text>Endonucleolytic cleavage to 5'-phosphooligonucleotide end-products.</text>
        <dbReference type="EC" id="3.1.21.2"/>
    </reaction>
</comment>
<feature type="binding site" evidence="9">
    <location>
        <position position="182"/>
    </location>
    <ligand>
        <name>Zn(2+)</name>
        <dbReference type="ChEBI" id="CHEBI:29105"/>
        <label>3</label>
    </ligand>
</feature>
<evidence type="ECO:0000256" key="6">
    <source>
        <dbReference type="ARBA" id="ARBA00022801"/>
    </source>
</evidence>
<dbReference type="PANTHER" id="PTHR21445">
    <property type="entry name" value="ENDONUCLEASE IV ENDODEOXYRIBONUCLEASE IV"/>
    <property type="match status" value="1"/>
</dbReference>
<dbReference type="GO" id="GO:0008270">
    <property type="term" value="F:zinc ion binding"/>
    <property type="evidence" value="ECO:0007669"/>
    <property type="project" value="UniProtKB-UniRule"/>
</dbReference>
<feature type="binding site" evidence="9">
    <location>
        <position position="179"/>
    </location>
    <ligand>
        <name>Zn(2+)</name>
        <dbReference type="ChEBI" id="CHEBI:29105"/>
        <label>2</label>
    </ligand>
</feature>
<feature type="binding site" evidence="9">
    <location>
        <position position="261"/>
    </location>
    <ligand>
        <name>Zn(2+)</name>
        <dbReference type="ChEBI" id="CHEBI:29105"/>
        <label>2</label>
    </ligand>
</feature>
<evidence type="ECO:0000256" key="2">
    <source>
        <dbReference type="ARBA" id="ARBA00022722"/>
    </source>
</evidence>
<dbReference type="GO" id="GO:0006284">
    <property type="term" value="P:base-excision repair"/>
    <property type="evidence" value="ECO:0007669"/>
    <property type="project" value="TreeGrafter"/>
</dbReference>
<dbReference type="InterPro" id="IPR013022">
    <property type="entry name" value="Xyl_isomerase-like_TIM-brl"/>
</dbReference>
<evidence type="ECO:0000313" key="11">
    <source>
        <dbReference type="EMBL" id="MBO8437489.1"/>
    </source>
</evidence>
<reference evidence="11" key="2">
    <citation type="journal article" date="2021" name="PeerJ">
        <title>Extensive microbial diversity within the chicken gut microbiome revealed by metagenomics and culture.</title>
        <authorList>
            <person name="Gilroy R."/>
            <person name="Ravi A."/>
            <person name="Getino M."/>
            <person name="Pursley I."/>
            <person name="Horton D.L."/>
            <person name="Alikhan N.F."/>
            <person name="Baker D."/>
            <person name="Gharbi K."/>
            <person name="Hall N."/>
            <person name="Watson M."/>
            <person name="Adriaenssens E.M."/>
            <person name="Foster-Nyarko E."/>
            <person name="Jarju S."/>
            <person name="Secka A."/>
            <person name="Antonio M."/>
            <person name="Oren A."/>
            <person name="Chaudhuri R.R."/>
            <person name="La Ragione R."/>
            <person name="Hildebrand F."/>
            <person name="Pallen M.J."/>
        </authorList>
    </citation>
    <scope>NUCLEOTIDE SEQUENCE</scope>
    <source>
        <strain evidence="11">G3-4614</strain>
    </source>
</reference>
<keyword evidence="6 9" id="KW-0378">Hydrolase</keyword>
<keyword evidence="8 9" id="KW-0234">DNA repair</keyword>
<reference evidence="11" key="1">
    <citation type="submission" date="2020-10" db="EMBL/GenBank/DDBJ databases">
        <authorList>
            <person name="Gilroy R."/>
        </authorList>
    </citation>
    <scope>NUCLEOTIDE SEQUENCE</scope>
    <source>
        <strain evidence="11">G3-4614</strain>
    </source>
</reference>
<evidence type="ECO:0000256" key="3">
    <source>
        <dbReference type="ARBA" id="ARBA00022723"/>
    </source>
</evidence>
<evidence type="ECO:0000256" key="8">
    <source>
        <dbReference type="ARBA" id="ARBA00023204"/>
    </source>
</evidence>
<dbReference type="PROSITE" id="PS00730">
    <property type="entry name" value="AP_NUCLEASE_F2_2"/>
    <property type="match status" value="1"/>
</dbReference>
<evidence type="ECO:0000256" key="4">
    <source>
        <dbReference type="ARBA" id="ARBA00022759"/>
    </source>
</evidence>
<dbReference type="InterPro" id="IPR018246">
    <property type="entry name" value="AP_endonuc_F2_Zn_BS"/>
</dbReference>
<evidence type="ECO:0000259" key="10">
    <source>
        <dbReference type="Pfam" id="PF01261"/>
    </source>
</evidence>
<gene>
    <name evidence="9 11" type="primary">nfo</name>
    <name evidence="11" type="ORF">IAC54_01140</name>
</gene>
<dbReference type="PANTHER" id="PTHR21445:SF0">
    <property type="entry name" value="APURINIC-APYRIMIDINIC ENDONUCLEASE"/>
    <property type="match status" value="1"/>
</dbReference>
<keyword evidence="2 9" id="KW-0540">Nuclease</keyword>
<dbReference type="HAMAP" id="MF_00152">
    <property type="entry name" value="Nfo"/>
    <property type="match status" value="1"/>
</dbReference>
<evidence type="ECO:0000256" key="1">
    <source>
        <dbReference type="ARBA" id="ARBA00005340"/>
    </source>
</evidence>
<comment type="similarity">
    <text evidence="1 9">Belongs to the AP endonuclease 2 family.</text>
</comment>
<dbReference type="NCBIfam" id="NF002199">
    <property type="entry name" value="PRK01060.1-4"/>
    <property type="match status" value="1"/>
</dbReference>
<dbReference type="PROSITE" id="PS00731">
    <property type="entry name" value="AP_NUCLEASE_F2_3"/>
    <property type="match status" value="1"/>
</dbReference>
<dbReference type="CDD" id="cd00019">
    <property type="entry name" value="AP2Ec"/>
    <property type="match status" value="1"/>
</dbReference>
<accession>A0A9D9E5J7</accession>
<comment type="cofactor">
    <cofactor evidence="9">
        <name>Zn(2+)</name>
        <dbReference type="ChEBI" id="CHEBI:29105"/>
    </cofactor>
    <text evidence="9">Binds 3 Zn(2+) ions.</text>
</comment>
<dbReference type="GO" id="GO:0008833">
    <property type="term" value="F:deoxyribonuclease IV (phage-T4-induced) activity"/>
    <property type="evidence" value="ECO:0007669"/>
    <property type="project" value="UniProtKB-UniRule"/>
</dbReference>
<feature type="binding site" evidence="9">
    <location>
        <position position="229"/>
    </location>
    <ligand>
        <name>Zn(2+)</name>
        <dbReference type="ChEBI" id="CHEBI:29105"/>
        <label>3</label>
    </ligand>
</feature>
<feature type="binding site" evidence="9">
    <location>
        <position position="231"/>
    </location>
    <ligand>
        <name>Zn(2+)</name>
        <dbReference type="ChEBI" id="CHEBI:29105"/>
        <label>3</label>
    </ligand>
</feature>
<organism evidence="11 12">
    <name type="scientific">Candidatus Caccoplasma merdipullorum</name>
    <dbReference type="NCBI Taxonomy" id="2840718"/>
    <lineage>
        <taxon>Bacteria</taxon>
        <taxon>Pseudomonadati</taxon>
        <taxon>Bacteroidota</taxon>
        <taxon>Bacteroidia</taxon>
        <taxon>Bacteroidales</taxon>
        <taxon>Bacteroidaceae</taxon>
        <taxon>Bacteroidaceae incertae sedis</taxon>
        <taxon>Candidatus Caccoplasma</taxon>
    </lineage>
</organism>
<dbReference type="NCBIfam" id="TIGR00587">
    <property type="entry name" value="nfo"/>
    <property type="match status" value="1"/>
</dbReference>
<feature type="binding site" evidence="9">
    <location>
        <position position="69"/>
    </location>
    <ligand>
        <name>Zn(2+)</name>
        <dbReference type="ChEBI" id="CHEBI:29105"/>
        <label>1</label>
    </ligand>
</feature>
<dbReference type="SMART" id="SM00518">
    <property type="entry name" value="AP2Ec"/>
    <property type="match status" value="1"/>
</dbReference>
<dbReference type="InterPro" id="IPR001719">
    <property type="entry name" value="AP_endonuc_2"/>
</dbReference>
<keyword evidence="5 9" id="KW-0227">DNA damage</keyword>
<keyword evidence="4 9" id="KW-0255">Endonuclease</keyword>
<protein>
    <recommendedName>
        <fullName evidence="9">Probable endonuclease 4</fullName>
        <ecNumber evidence="9">3.1.21.2</ecNumber>
    </recommendedName>
    <alternativeName>
        <fullName evidence="9">Endodeoxyribonuclease IV</fullName>
    </alternativeName>
    <alternativeName>
        <fullName evidence="9">Endonuclease IV</fullName>
    </alternativeName>
</protein>
<dbReference type="GO" id="GO:0003906">
    <property type="term" value="F:DNA-(apurinic or apyrimidinic site) endonuclease activity"/>
    <property type="evidence" value="ECO:0007669"/>
    <property type="project" value="TreeGrafter"/>
</dbReference>
<dbReference type="FunFam" id="3.20.20.150:FF:000001">
    <property type="entry name" value="Probable endonuclease 4"/>
    <property type="match status" value="1"/>
</dbReference>
<feature type="binding site" evidence="9">
    <location>
        <position position="145"/>
    </location>
    <ligand>
        <name>Zn(2+)</name>
        <dbReference type="ChEBI" id="CHEBI:29105"/>
        <label>1</label>
    </ligand>
</feature>
<evidence type="ECO:0000313" key="12">
    <source>
        <dbReference type="Proteomes" id="UP000823636"/>
    </source>
</evidence>
<evidence type="ECO:0000256" key="5">
    <source>
        <dbReference type="ARBA" id="ARBA00022763"/>
    </source>
</evidence>
<comment type="function">
    <text evidence="9">Endonuclease IV plays a role in DNA repair. It cleaves phosphodiester bonds at apurinic or apyrimidinic (AP) sites, generating a 3'-hydroxyl group and a 5'-terminal sugar phosphate.</text>
</comment>
<keyword evidence="7 9" id="KW-0862">Zinc</keyword>
<dbReference type="SUPFAM" id="SSF51658">
    <property type="entry name" value="Xylose isomerase-like"/>
    <property type="match status" value="1"/>
</dbReference>
<proteinExistence type="inferred from homology"/>
<dbReference type="EC" id="3.1.21.2" evidence="9"/>
<keyword evidence="3 9" id="KW-0479">Metal-binding</keyword>
<comment type="caution">
    <text evidence="11">The sequence shown here is derived from an EMBL/GenBank/DDBJ whole genome shotgun (WGS) entry which is preliminary data.</text>
</comment>
<feature type="binding site" evidence="9">
    <location>
        <position position="109"/>
    </location>
    <ligand>
        <name>Zn(2+)</name>
        <dbReference type="ChEBI" id="CHEBI:29105"/>
        <label>1</label>
    </ligand>
</feature>
<feature type="domain" description="Xylose isomerase-like TIM barrel" evidence="10">
    <location>
        <begin position="19"/>
        <end position="277"/>
    </location>
</feature>
<name>A0A9D9E5J7_9BACT</name>
<evidence type="ECO:0000256" key="7">
    <source>
        <dbReference type="ARBA" id="ARBA00022833"/>
    </source>
</evidence>
<feature type="binding site" evidence="9">
    <location>
        <position position="216"/>
    </location>
    <ligand>
        <name>Zn(2+)</name>
        <dbReference type="ChEBI" id="CHEBI:29105"/>
        <label>2</label>
    </ligand>
</feature>
<evidence type="ECO:0000256" key="9">
    <source>
        <dbReference type="HAMAP-Rule" id="MF_00152"/>
    </source>
</evidence>
<dbReference type="InterPro" id="IPR036237">
    <property type="entry name" value="Xyl_isomerase-like_sf"/>
</dbReference>
<dbReference type="EMBL" id="JADIMW010000009">
    <property type="protein sequence ID" value="MBO8437489.1"/>
    <property type="molecule type" value="Genomic_DNA"/>
</dbReference>
<dbReference type="Proteomes" id="UP000823636">
    <property type="component" value="Unassembled WGS sequence"/>
</dbReference>
<dbReference type="PROSITE" id="PS00729">
    <property type="entry name" value="AP_NUCLEASE_F2_1"/>
    <property type="match status" value="1"/>
</dbReference>
<sequence>MKYVGAHVSATGGVENAPENAKAIGATGFALFTKNQQQWKAAPLSEKSIRLFKERCRQYGYVPGSILPHDSYLINLGSPKPDGLEKSRQAFIDEMQRCSQLGLTLLNFHPGATLNMITEEECLNTVADSINIALEQTEGVTAVIENTAGQGSNIGYKFEHLAHIIERVEDKTRVGVCIDTCHALAAGYDITTDEGYEKFFTDFDSTVGFKYLRGMHLNDSKKGVGSRVDRHEVIGGGSVGKIPFQKIMQDKRIDEIPLILETPEPARWSEEIAWLMSLQQ</sequence>
<dbReference type="GO" id="GO:0008081">
    <property type="term" value="F:phosphoric diester hydrolase activity"/>
    <property type="evidence" value="ECO:0007669"/>
    <property type="project" value="TreeGrafter"/>
</dbReference>
<dbReference type="AlphaFoldDB" id="A0A9D9E5J7"/>
<feature type="binding site" evidence="9">
    <location>
        <position position="145"/>
    </location>
    <ligand>
        <name>Zn(2+)</name>
        <dbReference type="ChEBI" id="CHEBI:29105"/>
        <label>2</label>
    </ligand>
</feature>